<dbReference type="EMBL" id="BMES01000002">
    <property type="protein sequence ID" value="GGH23986.1"/>
    <property type="molecule type" value="Genomic_DNA"/>
</dbReference>
<evidence type="ECO:0000313" key="1">
    <source>
        <dbReference type="EMBL" id="GGH23986.1"/>
    </source>
</evidence>
<proteinExistence type="predicted"/>
<gene>
    <name evidence="1" type="ORF">GCM10007036_30050</name>
</gene>
<dbReference type="AlphaFoldDB" id="A0A917MIF0"/>
<comment type="caution">
    <text evidence="1">The sequence shown here is derived from an EMBL/GenBank/DDBJ whole genome shotgun (WGS) entry which is preliminary data.</text>
</comment>
<name>A0A917MIF0_9HYPH</name>
<keyword evidence="2" id="KW-1185">Reference proteome</keyword>
<dbReference type="RefSeq" id="WP_188518542.1">
    <property type="nucleotide sequence ID" value="NZ_BMES01000002.1"/>
</dbReference>
<protein>
    <submittedName>
        <fullName evidence="1">Uncharacterized protein</fullName>
    </submittedName>
</protein>
<reference evidence="1" key="2">
    <citation type="submission" date="2020-09" db="EMBL/GenBank/DDBJ databases">
        <authorList>
            <person name="Sun Q."/>
            <person name="Zhou Y."/>
        </authorList>
    </citation>
    <scope>NUCLEOTIDE SEQUENCE</scope>
    <source>
        <strain evidence="1">CGMCC 1.12214</strain>
    </source>
</reference>
<evidence type="ECO:0000313" key="2">
    <source>
        <dbReference type="Proteomes" id="UP000603912"/>
    </source>
</evidence>
<sequence length="232" mass="25385">MAMAGRGVLAIWNGIAPEAEADFVAWHVREHIPERVSLPGFLRGRRYASQDASPLYFNFYETEGAEALTSGAYKARLNAPSDWTRQVVRHFTDTSRTVCDVAMSMGVGEAGWIETFRVSSPVPADFGDAATGILQSAMDQRGIVAVHLLQGEHQASRSDSAEKAMRAQPDEVVDWIALVEAVDRAALELMRPTLDIAERLRGAGAAGTVRRGIYQLQYSLTHAEMLAQPGQR</sequence>
<organism evidence="1 2">
    <name type="scientific">Alsobacter metallidurans</name>
    <dbReference type="NCBI Taxonomy" id="340221"/>
    <lineage>
        <taxon>Bacteria</taxon>
        <taxon>Pseudomonadati</taxon>
        <taxon>Pseudomonadota</taxon>
        <taxon>Alphaproteobacteria</taxon>
        <taxon>Hyphomicrobiales</taxon>
        <taxon>Alsobacteraceae</taxon>
        <taxon>Alsobacter</taxon>
    </lineage>
</organism>
<accession>A0A917MIF0</accession>
<dbReference type="Proteomes" id="UP000603912">
    <property type="component" value="Unassembled WGS sequence"/>
</dbReference>
<reference evidence="1" key="1">
    <citation type="journal article" date="2014" name="Int. J. Syst. Evol. Microbiol.">
        <title>Complete genome sequence of Corynebacterium casei LMG S-19264T (=DSM 44701T), isolated from a smear-ripened cheese.</title>
        <authorList>
            <consortium name="US DOE Joint Genome Institute (JGI-PGF)"/>
            <person name="Walter F."/>
            <person name="Albersmeier A."/>
            <person name="Kalinowski J."/>
            <person name="Ruckert C."/>
        </authorList>
    </citation>
    <scope>NUCLEOTIDE SEQUENCE</scope>
    <source>
        <strain evidence="1">CGMCC 1.12214</strain>
    </source>
</reference>